<protein>
    <submittedName>
        <fullName evidence="1">Uncharacterized protein</fullName>
    </submittedName>
</protein>
<sequence>MAAHVANKILLILQQLETYQTSTEGLDRDNRQRLGRLLLKAMSLDLEIDTGKVHLEKCVLQSWCAVWKKATFVLDWARTVVSSRMAEIEIKLVSAIYRQRERTDQGFYSLQLNNMHMISTSSRINTSPQ</sequence>
<comment type="caution">
    <text evidence="1">The sequence shown here is derived from an EMBL/GenBank/DDBJ whole genome shotgun (WGS) entry which is preliminary data.</text>
</comment>
<reference evidence="1" key="1">
    <citation type="submission" date="2019-05" db="EMBL/GenBank/DDBJ databases">
        <title>Annotation for the trematode Paragonimus heterotremus.</title>
        <authorList>
            <person name="Choi Y.-J."/>
        </authorList>
    </citation>
    <scope>NUCLEOTIDE SEQUENCE</scope>
    <source>
        <strain evidence="1">LC</strain>
    </source>
</reference>
<keyword evidence="2" id="KW-1185">Reference proteome</keyword>
<gene>
    <name evidence="1" type="ORF">PHET_01081</name>
</gene>
<accession>A0A8J4TMQ5</accession>
<proteinExistence type="predicted"/>
<name>A0A8J4TMQ5_9TREM</name>
<evidence type="ECO:0000313" key="2">
    <source>
        <dbReference type="Proteomes" id="UP000748531"/>
    </source>
</evidence>
<dbReference type="OrthoDB" id="6260389at2759"/>
<dbReference type="AlphaFoldDB" id="A0A8J4TMQ5"/>
<organism evidence="1 2">
    <name type="scientific">Paragonimus heterotremus</name>
    <dbReference type="NCBI Taxonomy" id="100268"/>
    <lineage>
        <taxon>Eukaryota</taxon>
        <taxon>Metazoa</taxon>
        <taxon>Spiralia</taxon>
        <taxon>Lophotrochozoa</taxon>
        <taxon>Platyhelminthes</taxon>
        <taxon>Trematoda</taxon>
        <taxon>Digenea</taxon>
        <taxon>Plagiorchiida</taxon>
        <taxon>Troglotremata</taxon>
        <taxon>Troglotrematidae</taxon>
        <taxon>Paragonimus</taxon>
    </lineage>
</organism>
<evidence type="ECO:0000313" key="1">
    <source>
        <dbReference type="EMBL" id="KAF5405432.1"/>
    </source>
</evidence>
<dbReference type="EMBL" id="LUCH01000331">
    <property type="protein sequence ID" value="KAF5405432.1"/>
    <property type="molecule type" value="Genomic_DNA"/>
</dbReference>
<dbReference type="Proteomes" id="UP000748531">
    <property type="component" value="Unassembled WGS sequence"/>
</dbReference>